<sequence>MNRGEGVTQPSPHNGNRSAHEKERDTSRRDGRWGRMDRPTPNLNQNGRLLRPFCPAPNPICPQNDQKSVQTGPILDARRAPPSHRGTSSLGRSSFASIPEIASGAPSIGSRSRDRRPRANVRFQGSPVPRFFLPRLATADSLPLSPSPVVQQTAPRRPRRRTGEADNALSLGRVATTYTMPLSTLPRGEFDCRGMR</sequence>
<evidence type="ECO:0000313" key="3">
    <source>
        <dbReference type="Proteomes" id="UP000317093"/>
    </source>
</evidence>
<dbReference type="AlphaFoldDB" id="A0A518B1K8"/>
<evidence type="ECO:0000313" key="2">
    <source>
        <dbReference type="EMBL" id="QDU60869.1"/>
    </source>
</evidence>
<evidence type="ECO:0000256" key="1">
    <source>
        <dbReference type="SAM" id="MobiDB-lite"/>
    </source>
</evidence>
<dbReference type="Proteomes" id="UP000317093">
    <property type="component" value="Chromosome"/>
</dbReference>
<feature type="region of interest" description="Disordered" evidence="1">
    <location>
        <begin position="1"/>
        <end position="118"/>
    </location>
</feature>
<gene>
    <name evidence="2" type="ORF">Pan216_17220</name>
</gene>
<feature type="compositionally biased region" description="Polar residues" evidence="1">
    <location>
        <begin position="85"/>
        <end position="96"/>
    </location>
</feature>
<feature type="compositionally biased region" description="Polar residues" evidence="1">
    <location>
        <begin position="61"/>
        <end position="71"/>
    </location>
</feature>
<organism evidence="2 3">
    <name type="scientific">Kolteria novifilia</name>
    <dbReference type="NCBI Taxonomy" id="2527975"/>
    <lineage>
        <taxon>Bacteria</taxon>
        <taxon>Pseudomonadati</taxon>
        <taxon>Planctomycetota</taxon>
        <taxon>Planctomycetia</taxon>
        <taxon>Kolteriales</taxon>
        <taxon>Kolteriaceae</taxon>
        <taxon>Kolteria</taxon>
    </lineage>
</organism>
<feature type="region of interest" description="Disordered" evidence="1">
    <location>
        <begin position="142"/>
        <end position="169"/>
    </location>
</feature>
<reference evidence="2 3" key="1">
    <citation type="submission" date="2019-02" db="EMBL/GenBank/DDBJ databases">
        <title>Deep-cultivation of Planctomycetes and their phenomic and genomic characterization uncovers novel biology.</title>
        <authorList>
            <person name="Wiegand S."/>
            <person name="Jogler M."/>
            <person name="Boedeker C."/>
            <person name="Pinto D."/>
            <person name="Vollmers J."/>
            <person name="Rivas-Marin E."/>
            <person name="Kohn T."/>
            <person name="Peeters S.H."/>
            <person name="Heuer A."/>
            <person name="Rast P."/>
            <person name="Oberbeckmann S."/>
            <person name="Bunk B."/>
            <person name="Jeske O."/>
            <person name="Meyerdierks A."/>
            <person name="Storesund J.E."/>
            <person name="Kallscheuer N."/>
            <person name="Luecker S."/>
            <person name="Lage O.M."/>
            <person name="Pohl T."/>
            <person name="Merkel B.J."/>
            <person name="Hornburger P."/>
            <person name="Mueller R.-W."/>
            <person name="Bruemmer F."/>
            <person name="Labrenz M."/>
            <person name="Spormann A.M."/>
            <person name="Op den Camp H."/>
            <person name="Overmann J."/>
            <person name="Amann R."/>
            <person name="Jetten M.S.M."/>
            <person name="Mascher T."/>
            <person name="Medema M.H."/>
            <person name="Devos D.P."/>
            <person name="Kaster A.-K."/>
            <person name="Ovreas L."/>
            <person name="Rohde M."/>
            <person name="Galperin M.Y."/>
            <person name="Jogler C."/>
        </authorList>
    </citation>
    <scope>NUCLEOTIDE SEQUENCE [LARGE SCALE GENOMIC DNA]</scope>
    <source>
        <strain evidence="2 3">Pan216</strain>
    </source>
</reference>
<keyword evidence="3" id="KW-1185">Reference proteome</keyword>
<protein>
    <submittedName>
        <fullName evidence="2">Uncharacterized protein</fullName>
    </submittedName>
</protein>
<name>A0A518B1K8_9BACT</name>
<feature type="compositionally biased region" description="Basic and acidic residues" evidence="1">
    <location>
        <begin position="18"/>
        <end position="38"/>
    </location>
</feature>
<dbReference type="KEGG" id="knv:Pan216_17220"/>
<proteinExistence type="predicted"/>
<accession>A0A518B1K8</accession>
<dbReference type="EMBL" id="CP036279">
    <property type="protein sequence ID" value="QDU60869.1"/>
    <property type="molecule type" value="Genomic_DNA"/>
</dbReference>
<feature type="compositionally biased region" description="Polar residues" evidence="1">
    <location>
        <begin position="8"/>
        <end position="17"/>
    </location>
</feature>